<feature type="transmembrane region" description="Helical" evidence="1">
    <location>
        <begin position="33"/>
        <end position="55"/>
    </location>
</feature>
<dbReference type="Proteomes" id="UP000002640">
    <property type="component" value="Unassembled WGS sequence"/>
</dbReference>
<name>G4Z435_PHYSP</name>
<dbReference type="GeneID" id="20651452"/>
<sequence>MLYLLYLVVLFHLPVAAYYPHTASITEQKLKTTVMNIMIYGVIEFASFGALLVLLRRKFGFSPLYQLAFVLEAHAPALQGYLFVWTITILHLTLKHYGT</sequence>
<feature type="signal peptide" evidence="2">
    <location>
        <begin position="1"/>
        <end position="17"/>
    </location>
</feature>
<keyword evidence="1" id="KW-0812">Transmembrane</keyword>
<dbReference type="SMR" id="G4Z435"/>
<feature type="non-terminal residue" evidence="3">
    <location>
        <position position="99"/>
    </location>
</feature>
<gene>
    <name evidence="3" type="ORF">PHYSODRAFT_405988</name>
</gene>
<dbReference type="EMBL" id="JH159153">
    <property type="protein sequence ID" value="EGZ22229.1"/>
    <property type="molecule type" value="Genomic_DNA"/>
</dbReference>
<dbReference type="InParanoid" id="G4Z435"/>
<reference evidence="3 4" key="1">
    <citation type="journal article" date="2006" name="Science">
        <title>Phytophthora genome sequences uncover evolutionary origins and mechanisms of pathogenesis.</title>
        <authorList>
            <person name="Tyler B.M."/>
            <person name="Tripathy S."/>
            <person name="Zhang X."/>
            <person name="Dehal P."/>
            <person name="Jiang R.H."/>
            <person name="Aerts A."/>
            <person name="Arredondo F.D."/>
            <person name="Baxter L."/>
            <person name="Bensasson D."/>
            <person name="Beynon J.L."/>
            <person name="Chapman J."/>
            <person name="Damasceno C.M."/>
            <person name="Dorrance A.E."/>
            <person name="Dou D."/>
            <person name="Dickerman A.W."/>
            <person name="Dubchak I.L."/>
            <person name="Garbelotto M."/>
            <person name="Gijzen M."/>
            <person name="Gordon S.G."/>
            <person name="Govers F."/>
            <person name="Grunwald N.J."/>
            <person name="Huang W."/>
            <person name="Ivors K.L."/>
            <person name="Jones R.W."/>
            <person name="Kamoun S."/>
            <person name="Krampis K."/>
            <person name="Lamour K.H."/>
            <person name="Lee M.K."/>
            <person name="McDonald W.H."/>
            <person name="Medina M."/>
            <person name="Meijer H.J."/>
            <person name="Nordberg E.K."/>
            <person name="Maclean D.J."/>
            <person name="Ospina-Giraldo M.D."/>
            <person name="Morris P.F."/>
            <person name="Phuntumart V."/>
            <person name="Putnam N.H."/>
            <person name="Rash S."/>
            <person name="Rose J.K."/>
            <person name="Sakihama Y."/>
            <person name="Salamov A.A."/>
            <person name="Savidor A."/>
            <person name="Scheuring C.F."/>
            <person name="Smith B.M."/>
            <person name="Sobral B.W."/>
            <person name="Terry A."/>
            <person name="Torto-Alalibo T.A."/>
            <person name="Win J."/>
            <person name="Xu Z."/>
            <person name="Zhang H."/>
            <person name="Grigoriev I.V."/>
            <person name="Rokhsar D.S."/>
            <person name="Boore J.L."/>
        </authorList>
    </citation>
    <scope>NUCLEOTIDE SEQUENCE [LARGE SCALE GENOMIC DNA]</scope>
    <source>
        <strain evidence="3 4">P6497</strain>
    </source>
</reference>
<keyword evidence="1" id="KW-1133">Transmembrane helix</keyword>
<evidence type="ECO:0000313" key="4">
    <source>
        <dbReference type="Proteomes" id="UP000002640"/>
    </source>
</evidence>
<evidence type="ECO:0000256" key="2">
    <source>
        <dbReference type="SAM" id="SignalP"/>
    </source>
</evidence>
<evidence type="ECO:0000256" key="1">
    <source>
        <dbReference type="SAM" id="Phobius"/>
    </source>
</evidence>
<keyword evidence="4" id="KW-1185">Reference proteome</keyword>
<keyword evidence="2" id="KW-0732">Signal</keyword>
<feature type="transmembrane region" description="Helical" evidence="1">
    <location>
        <begin position="67"/>
        <end position="94"/>
    </location>
</feature>
<proteinExistence type="predicted"/>
<organism evidence="3 4">
    <name type="scientific">Phytophthora sojae (strain P6497)</name>
    <name type="common">Soybean stem and root rot agent</name>
    <name type="synonym">Phytophthora megasperma f. sp. glycines</name>
    <dbReference type="NCBI Taxonomy" id="1094619"/>
    <lineage>
        <taxon>Eukaryota</taxon>
        <taxon>Sar</taxon>
        <taxon>Stramenopiles</taxon>
        <taxon>Oomycota</taxon>
        <taxon>Peronosporomycetes</taxon>
        <taxon>Peronosporales</taxon>
        <taxon>Peronosporaceae</taxon>
        <taxon>Phytophthora</taxon>
    </lineage>
</organism>
<dbReference type="OMA" id="MNIMIYG"/>
<dbReference type="AlphaFoldDB" id="G4Z435"/>
<evidence type="ECO:0000313" key="3">
    <source>
        <dbReference type="EMBL" id="EGZ22229.1"/>
    </source>
</evidence>
<accession>G4Z435</accession>
<dbReference type="KEGG" id="psoj:PHYSODRAFT_405988"/>
<keyword evidence="1" id="KW-0472">Membrane</keyword>
<protein>
    <submittedName>
        <fullName evidence="3">Uncharacterized protein</fullName>
    </submittedName>
</protein>
<dbReference type="RefSeq" id="XP_009524946.1">
    <property type="nucleotide sequence ID" value="XM_009526651.1"/>
</dbReference>
<feature type="chain" id="PRO_5003471813" evidence="2">
    <location>
        <begin position="18"/>
        <end position="99"/>
    </location>
</feature>